<proteinExistence type="predicted"/>
<dbReference type="NCBIfam" id="TIGR04131">
    <property type="entry name" value="Bac_Flav_CTERM"/>
    <property type="match status" value="1"/>
</dbReference>
<dbReference type="InterPro" id="IPR026341">
    <property type="entry name" value="T9SS_type_B"/>
</dbReference>
<accession>A0A3P3W6P7</accession>
<keyword evidence="4" id="KW-1185">Reference proteome</keyword>
<dbReference type="InterPro" id="IPR001434">
    <property type="entry name" value="OmcB-like_DUF11"/>
</dbReference>
<dbReference type="Pfam" id="PF01345">
    <property type="entry name" value="DUF11"/>
    <property type="match status" value="1"/>
</dbReference>
<dbReference type="RefSeq" id="WP_125013631.1">
    <property type="nucleotide sequence ID" value="NZ_RQVR01000018.1"/>
</dbReference>
<dbReference type="InterPro" id="IPR044023">
    <property type="entry name" value="Ig_7"/>
</dbReference>
<feature type="non-terminal residue" evidence="3">
    <location>
        <position position="1"/>
    </location>
</feature>
<dbReference type="OrthoDB" id="1236981at2"/>
<dbReference type="EMBL" id="RQVR01000018">
    <property type="protein sequence ID" value="RRJ89279.1"/>
    <property type="molecule type" value="Genomic_DNA"/>
</dbReference>
<feature type="domain" description="DUF11" evidence="1">
    <location>
        <begin position="280"/>
        <end position="392"/>
    </location>
</feature>
<sequence length="491" mass="52135">NVIPSTAALVPGVYFATLQNAACESETRLAITVTISTPSTPTTLDTTQDFCQSTNPTVANLQVNEANVVFYTSATGGTALAPTTALTNGVYYASIVDGTCESTTRLAITVTITNLATPTTTDTTQDFCQAESPTVADLQLNETNTVIYNVATGGTSLPLTTALTAGTYYVALSDGNCESTVRLAITVTFLADDLAEITGGGTESCFSQPATYTTLAGMTDYIWDVTGGTITAGGQLTDNTVTVNWDTIGTGNISVSFTNATGCSDANFATRAINVTVCSDITITKVVDNFTPNIDDNVTFTITVTNGGQSNFTDIVVDEALPSGYQYVSSNASVGNYSPILGTWNIPTLASGQSAILNITMKVLISGDYMNIATIGTSNPPDSDILNNVASAWVEPTCLIVYNEFSPNDDGDNDFFRIDCIENYPNNTLQIHNRYGVEVYRARAYQNNWDGTANVNSPINQDNKLPIGTYYYILDMGDGSGTKTGWVYLIR</sequence>
<organism evidence="3 4">
    <name type="scientific">Flavobacterium macacae</name>
    <dbReference type="NCBI Taxonomy" id="2488993"/>
    <lineage>
        <taxon>Bacteria</taxon>
        <taxon>Pseudomonadati</taxon>
        <taxon>Bacteroidota</taxon>
        <taxon>Flavobacteriia</taxon>
        <taxon>Flavobacteriales</taxon>
        <taxon>Flavobacteriaceae</taxon>
        <taxon>Flavobacterium</taxon>
    </lineage>
</organism>
<name>A0A3P3W6P7_9FLAO</name>
<dbReference type="Pfam" id="PF19081">
    <property type="entry name" value="Ig_7"/>
    <property type="match status" value="1"/>
</dbReference>
<dbReference type="InterPro" id="IPR047589">
    <property type="entry name" value="DUF11_rpt"/>
</dbReference>
<dbReference type="Pfam" id="PF13585">
    <property type="entry name" value="CHU_C"/>
    <property type="match status" value="1"/>
</dbReference>
<feature type="domain" description="Ig-like" evidence="2">
    <location>
        <begin position="38"/>
        <end position="113"/>
    </location>
</feature>
<gene>
    <name evidence="3" type="ORF">EG849_13495</name>
</gene>
<reference evidence="3 4" key="1">
    <citation type="submission" date="2018-11" db="EMBL/GenBank/DDBJ databases">
        <title>Flavobacterium sp. nov., YIM 102600 draft genome.</title>
        <authorList>
            <person name="Li G."/>
            <person name="Jiang Y."/>
        </authorList>
    </citation>
    <scope>NUCLEOTIDE SEQUENCE [LARGE SCALE GENOMIC DNA]</scope>
    <source>
        <strain evidence="3 4">YIM 102600</strain>
    </source>
</reference>
<evidence type="ECO:0000259" key="1">
    <source>
        <dbReference type="Pfam" id="PF01345"/>
    </source>
</evidence>
<protein>
    <submittedName>
        <fullName evidence="3">DUF11 domain-containing protein</fullName>
    </submittedName>
</protein>
<dbReference type="AlphaFoldDB" id="A0A3P3W6P7"/>
<evidence type="ECO:0000259" key="2">
    <source>
        <dbReference type="Pfam" id="PF19081"/>
    </source>
</evidence>
<dbReference type="Proteomes" id="UP000271937">
    <property type="component" value="Unassembled WGS sequence"/>
</dbReference>
<evidence type="ECO:0000313" key="3">
    <source>
        <dbReference type="EMBL" id="RRJ89279.1"/>
    </source>
</evidence>
<dbReference type="NCBIfam" id="TIGR01451">
    <property type="entry name" value="B_ant_repeat"/>
    <property type="match status" value="1"/>
</dbReference>
<evidence type="ECO:0000313" key="4">
    <source>
        <dbReference type="Proteomes" id="UP000271937"/>
    </source>
</evidence>
<dbReference type="Gene3D" id="2.60.40.1170">
    <property type="entry name" value="Mu homology domain, subdomain B"/>
    <property type="match status" value="1"/>
</dbReference>
<comment type="caution">
    <text evidence="3">The sequence shown here is derived from an EMBL/GenBank/DDBJ whole genome shotgun (WGS) entry which is preliminary data.</text>
</comment>